<proteinExistence type="predicted"/>
<organism evidence="1 2">
    <name type="scientific">Flavobacterium magnum</name>
    <dbReference type="NCBI Taxonomy" id="2162713"/>
    <lineage>
        <taxon>Bacteria</taxon>
        <taxon>Pseudomonadati</taxon>
        <taxon>Bacteroidota</taxon>
        <taxon>Flavobacteriia</taxon>
        <taxon>Flavobacteriales</taxon>
        <taxon>Flavobacteriaceae</taxon>
        <taxon>Flavobacterium</taxon>
    </lineage>
</organism>
<gene>
    <name evidence="1" type="ORF">HYN48_13335</name>
</gene>
<keyword evidence="2" id="KW-1185">Reference proteome</keyword>
<reference evidence="1 2" key="1">
    <citation type="submission" date="2018-04" db="EMBL/GenBank/DDBJ databases">
        <title>Genome sequencing of Flavobacterium sp. HYN0048.</title>
        <authorList>
            <person name="Yi H."/>
            <person name="Baek C."/>
        </authorList>
    </citation>
    <scope>NUCLEOTIDE SEQUENCE [LARGE SCALE GENOMIC DNA]</scope>
    <source>
        <strain evidence="1 2">HYN0048</strain>
    </source>
</reference>
<sequence length="106" mass="12108">MDTEKFNADIAQNTSIESPEELITIYYNFPASEGKPNLQITKKEIDNKVFEITLINNDVGDDVQGAEKIIMIAKRIVNKWHVKKISRNWKCHPGRGNTDWGTQSCN</sequence>
<dbReference type="AlphaFoldDB" id="A0A2S0RGV4"/>
<accession>A0A2S0RGV4</accession>
<evidence type="ECO:0000313" key="2">
    <source>
        <dbReference type="Proteomes" id="UP000244193"/>
    </source>
</evidence>
<dbReference type="EMBL" id="CP028811">
    <property type="protein sequence ID" value="AWA30983.1"/>
    <property type="molecule type" value="Genomic_DNA"/>
</dbReference>
<dbReference type="KEGG" id="fmg:HYN48_13335"/>
<dbReference type="Proteomes" id="UP000244193">
    <property type="component" value="Chromosome"/>
</dbReference>
<protein>
    <submittedName>
        <fullName evidence="1">Uncharacterized protein</fullName>
    </submittedName>
</protein>
<evidence type="ECO:0000313" key="1">
    <source>
        <dbReference type="EMBL" id="AWA30983.1"/>
    </source>
</evidence>
<name>A0A2S0RGV4_9FLAO</name>